<proteinExistence type="predicted"/>
<evidence type="ECO:0000313" key="1">
    <source>
        <dbReference type="EMBL" id="KAK6336069.1"/>
    </source>
</evidence>
<sequence length="66" mass="7049">MLNKRGLELNQHMIKMWQSGLSAAQQPPKILLGGCCAALKPDCHILIISSLKIEAAAQHSNPTAAS</sequence>
<dbReference type="Proteomes" id="UP001373714">
    <property type="component" value="Unassembled WGS sequence"/>
</dbReference>
<dbReference type="AlphaFoldDB" id="A0AAV9U6Y4"/>
<keyword evidence="2" id="KW-1185">Reference proteome</keyword>
<reference evidence="1 2" key="1">
    <citation type="submission" date="2019-10" db="EMBL/GenBank/DDBJ databases">
        <authorList>
            <person name="Palmer J.M."/>
        </authorList>
    </citation>
    <scope>NUCLEOTIDE SEQUENCE [LARGE SCALE GENOMIC DNA]</scope>
    <source>
        <strain evidence="1 2">TWF730</strain>
    </source>
</reference>
<accession>A0AAV9U6Y4</accession>
<evidence type="ECO:0000313" key="2">
    <source>
        <dbReference type="Proteomes" id="UP001373714"/>
    </source>
</evidence>
<comment type="caution">
    <text evidence="1">The sequence shown here is derived from an EMBL/GenBank/DDBJ whole genome shotgun (WGS) entry which is preliminary data.</text>
</comment>
<organism evidence="1 2">
    <name type="scientific">Orbilia blumenaviensis</name>
    <dbReference type="NCBI Taxonomy" id="1796055"/>
    <lineage>
        <taxon>Eukaryota</taxon>
        <taxon>Fungi</taxon>
        <taxon>Dikarya</taxon>
        <taxon>Ascomycota</taxon>
        <taxon>Pezizomycotina</taxon>
        <taxon>Orbiliomycetes</taxon>
        <taxon>Orbiliales</taxon>
        <taxon>Orbiliaceae</taxon>
        <taxon>Orbilia</taxon>
    </lineage>
</organism>
<name>A0AAV9U6Y4_9PEZI</name>
<protein>
    <submittedName>
        <fullName evidence="1">Uncharacterized protein</fullName>
    </submittedName>
</protein>
<gene>
    <name evidence="1" type="ORF">TWF730_003438</name>
</gene>
<dbReference type="EMBL" id="JAVHNS010000014">
    <property type="protein sequence ID" value="KAK6336069.1"/>
    <property type="molecule type" value="Genomic_DNA"/>
</dbReference>